<evidence type="ECO:0000256" key="3">
    <source>
        <dbReference type="ARBA" id="ARBA00011738"/>
    </source>
</evidence>
<dbReference type="PANTHER" id="PTHR31155:SF9">
    <property type="entry name" value="STEAROYL-[ACYL-CARRIER-PROTEIN] 9-DESATURASE 7, CHLOROPLASTIC"/>
    <property type="match status" value="1"/>
</dbReference>
<evidence type="ECO:0000256" key="2">
    <source>
        <dbReference type="ARBA" id="ARBA00008749"/>
    </source>
</evidence>
<organism evidence="12 13">
    <name type="scientific">Nepenthes gracilis</name>
    <name type="common">Slender pitcher plant</name>
    <dbReference type="NCBI Taxonomy" id="150966"/>
    <lineage>
        <taxon>Eukaryota</taxon>
        <taxon>Viridiplantae</taxon>
        <taxon>Streptophyta</taxon>
        <taxon>Embryophyta</taxon>
        <taxon>Tracheophyta</taxon>
        <taxon>Spermatophyta</taxon>
        <taxon>Magnoliopsida</taxon>
        <taxon>eudicotyledons</taxon>
        <taxon>Gunneridae</taxon>
        <taxon>Pentapetalae</taxon>
        <taxon>Caryophyllales</taxon>
        <taxon>Nepenthaceae</taxon>
        <taxon>Nepenthes</taxon>
    </lineage>
</organism>
<dbReference type="AlphaFoldDB" id="A0AAD3XUX8"/>
<comment type="caution">
    <text evidence="12">The sequence shown here is derived from an EMBL/GenBank/DDBJ whole genome shotgun (WGS) entry which is preliminary data.</text>
</comment>
<dbReference type="InterPro" id="IPR005067">
    <property type="entry name" value="Fatty_acid_desaturase-2"/>
</dbReference>
<comment type="subunit">
    <text evidence="3">Homodimer.</text>
</comment>
<evidence type="ECO:0000256" key="9">
    <source>
        <dbReference type="ARBA" id="ARBA00023004"/>
    </source>
</evidence>
<evidence type="ECO:0000256" key="8">
    <source>
        <dbReference type="ARBA" id="ARBA00023002"/>
    </source>
</evidence>
<keyword evidence="4" id="KW-0444">Lipid biosynthesis</keyword>
<evidence type="ECO:0000256" key="6">
    <source>
        <dbReference type="ARBA" id="ARBA00022832"/>
    </source>
</evidence>
<dbReference type="GO" id="GO:0046872">
    <property type="term" value="F:metal ion binding"/>
    <property type="evidence" value="ECO:0007669"/>
    <property type="project" value="UniProtKB-KW"/>
</dbReference>
<dbReference type="GO" id="GO:0009570">
    <property type="term" value="C:chloroplast stroma"/>
    <property type="evidence" value="ECO:0007669"/>
    <property type="project" value="TreeGrafter"/>
</dbReference>
<dbReference type="PANTHER" id="PTHR31155">
    <property type="entry name" value="ACYL- ACYL-CARRIER-PROTEIN DESATURASE-RELATED"/>
    <property type="match status" value="1"/>
</dbReference>
<accession>A0AAD3XUX8</accession>
<protein>
    <submittedName>
        <fullName evidence="12">Uncharacterized protein</fullName>
    </submittedName>
</protein>
<dbReference type="SUPFAM" id="SSF47240">
    <property type="entry name" value="Ferritin-like"/>
    <property type="match status" value="1"/>
</dbReference>
<dbReference type="InterPro" id="IPR012348">
    <property type="entry name" value="RNR-like"/>
</dbReference>
<evidence type="ECO:0000313" key="13">
    <source>
        <dbReference type="Proteomes" id="UP001279734"/>
    </source>
</evidence>
<evidence type="ECO:0000256" key="1">
    <source>
        <dbReference type="ARBA" id="ARBA00001954"/>
    </source>
</evidence>
<evidence type="ECO:0000256" key="11">
    <source>
        <dbReference type="ARBA" id="ARBA00023160"/>
    </source>
</evidence>
<keyword evidence="8" id="KW-0560">Oxidoreductase</keyword>
<dbReference type="InterPro" id="IPR009078">
    <property type="entry name" value="Ferritin-like_SF"/>
</dbReference>
<evidence type="ECO:0000313" key="12">
    <source>
        <dbReference type="EMBL" id="GMH18208.1"/>
    </source>
</evidence>
<gene>
    <name evidence="12" type="ORF">Nepgr_020049</name>
</gene>
<evidence type="ECO:0000256" key="7">
    <source>
        <dbReference type="ARBA" id="ARBA00022946"/>
    </source>
</evidence>
<dbReference type="GO" id="GO:0045300">
    <property type="term" value="F:stearoyl-[ACP] desaturase activity"/>
    <property type="evidence" value="ECO:0007669"/>
    <property type="project" value="InterPro"/>
</dbReference>
<sequence length="219" mass="24968">MLVGDFIIEEALPPYETILNNAEGIQDITTSCTKPSTRWTYGWTAKENRHGDFLNRYLYLLVRVDLRSVEKTVHYLSRSGVREVILAAIYSIPSSSTPLQFSRTSFCAIVDRFARSCIFVFSRSKLHLRFLSLEASTAIVSSFDLVVVRIFRTKYFSRSAIFVFSRSFLLQFSCSSSNLLSFASRFVLCMLRFHSRPGVRDGDASYASFSFPLRAPEIV</sequence>
<keyword evidence="7" id="KW-0809">Transit peptide</keyword>
<evidence type="ECO:0000256" key="10">
    <source>
        <dbReference type="ARBA" id="ARBA00023098"/>
    </source>
</evidence>
<keyword evidence="13" id="KW-1185">Reference proteome</keyword>
<comment type="similarity">
    <text evidence="2">Belongs to the fatty acid desaturase type 2 family.</text>
</comment>
<reference evidence="12" key="1">
    <citation type="submission" date="2023-05" db="EMBL/GenBank/DDBJ databases">
        <title>Nepenthes gracilis genome sequencing.</title>
        <authorList>
            <person name="Fukushima K."/>
        </authorList>
    </citation>
    <scope>NUCLEOTIDE SEQUENCE</scope>
    <source>
        <strain evidence="12">SING2019-196</strain>
    </source>
</reference>
<keyword evidence="5" id="KW-0479">Metal-binding</keyword>
<keyword evidence="10" id="KW-0443">Lipid metabolism</keyword>
<dbReference type="Gene3D" id="1.10.620.20">
    <property type="entry name" value="Ribonucleotide Reductase, subunit A"/>
    <property type="match status" value="1"/>
</dbReference>
<keyword evidence="6" id="KW-0276">Fatty acid metabolism</keyword>
<dbReference type="EMBL" id="BSYO01000019">
    <property type="protein sequence ID" value="GMH18208.1"/>
    <property type="molecule type" value="Genomic_DNA"/>
</dbReference>
<dbReference type="GO" id="GO:0006633">
    <property type="term" value="P:fatty acid biosynthetic process"/>
    <property type="evidence" value="ECO:0007669"/>
    <property type="project" value="UniProtKB-KW"/>
</dbReference>
<evidence type="ECO:0000256" key="5">
    <source>
        <dbReference type="ARBA" id="ARBA00022723"/>
    </source>
</evidence>
<comment type="cofactor">
    <cofactor evidence="1">
        <name>Fe(2+)</name>
        <dbReference type="ChEBI" id="CHEBI:29033"/>
    </cofactor>
</comment>
<dbReference type="Proteomes" id="UP001279734">
    <property type="component" value="Unassembled WGS sequence"/>
</dbReference>
<name>A0AAD3XUX8_NEPGR</name>
<evidence type="ECO:0000256" key="4">
    <source>
        <dbReference type="ARBA" id="ARBA00022516"/>
    </source>
</evidence>
<keyword evidence="11" id="KW-0275">Fatty acid biosynthesis</keyword>
<keyword evidence="9" id="KW-0408">Iron</keyword>
<dbReference type="Pfam" id="PF03405">
    <property type="entry name" value="FA_desaturase_2"/>
    <property type="match status" value="1"/>
</dbReference>
<proteinExistence type="inferred from homology"/>